<accession>A0A225VNQ5</accession>
<reference evidence="2" key="1">
    <citation type="submission" date="2017-03" db="EMBL/GenBank/DDBJ databases">
        <title>Phytopthora megakarya and P. palmivora, two closely related causual agents of cacao black pod achieved similar genome size and gene model numbers by different mechanisms.</title>
        <authorList>
            <person name="Ali S."/>
            <person name="Shao J."/>
            <person name="Larry D.J."/>
            <person name="Kronmiller B."/>
            <person name="Shen D."/>
            <person name="Strem M.D."/>
            <person name="Melnick R.L."/>
            <person name="Guiltinan M.J."/>
            <person name="Tyler B.M."/>
            <person name="Meinhardt L.W."/>
            <person name="Bailey B.A."/>
        </authorList>
    </citation>
    <scope>NUCLEOTIDE SEQUENCE [LARGE SCALE GENOMIC DNA]</scope>
    <source>
        <strain evidence="2">zdho120</strain>
    </source>
</reference>
<dbReference type="AlphaFoldDB" id="A0A225VNQ5"/>
<gene>
    <name evidence="1" type="ORF">PHMEG_00020462</name>
</gene>
<protein>
    <submittedName>
        <fullName evidence="1">Uncharacterized protein</fullName>
    </submittedName>
</protein>
<organism evidence="1 2">
    <name type="scientific">Phytophthora megakarya</name>
    <dbReference type="NCBI Taxonomy" id="4795"/>
    <lineage>
        <taxon>Eukaryota</taxon>
        <taxon>Sar</taxon>
        <taxon>Stramenopiles</taxon>
        <taxon>Oomycota</taxon>
        <taxon>Peronosporomycetes</taxon>
        <taxon>Peronosporales</taxon>
        <taxon>Peronosporaceae</taxon>
        <taxon>Phytophthora</taxon>
    </lineage>
</organism>
<keyword evidence="2" id="KW-1185">Reference proteome</keyword>
<sequence length="135" mass="15275">MSHAKNAGDFIFLDFPDFDKSGGGEYLCCTKHEVIQWFTVQVVKFARVDFRFCTCADHALTLRFSTYIETSMPHESWAGEVTTEHLDSELQTWFRTIESRYGVDGGVLLCTLTEVYNVPGCNVNLFSVNALEENG</sequence>
<comment type="caution">
    <text evidence="1">The sequence shown here is derived from an EMBL/GenBank/DDBJ whole genome shotgun (WGS) entry which is preliminary data.</text>
</comment>
<evidence type="ECO:0000313" key="1">
    <source>
        <dbReference type="EMBL" id="OWZ07181.1"/>
    </source>
</evidence>
<dbReference type="Proteomes" id="UP000198211">
    <property type="component" value="Unassembled WGS sequence"/>
</dbReference>
<proteinExistence type="predicted"/>
<name>A0A225VNQ5_9STRA</name>
<dbReference type="EMBL" id="NBNE01003641">
    <property type="protein sequence ID" value="OWZ07181.1"/>
    <property type="molecule type" value="Genomic_DNA"/>
</dbReference>
<dbReference type="OrthoDB" id="10533022at2759"/>
<evidence type="ECO:0000313" key="2">
    <source>
        <dbReference type="Proteomes" id="UP000198211"/>
    </source>
</evidence>